<accession>A0A843XAF3</accession>
<dbReference type="EMBL" id="NMUH01006931">
    <property type="protein sequence ID" value="MQM16270.1"/>
    <property type="molecule type" value="Genomic_DNA"/>
</dbReference>
<evidence type="ECO:0000313" key="1">
    <source>
        <dbReference type="EMBL" id="MQM16270.1"/>
    </source>
</evidence>
<name>A0A843XAF3_COLES</name>
<organism evidence="1 2">
    <name type="scientific">Colocasia esculenta</name>
    <name type="common">Wild taro</name>
    <name type="synonym">Arum esculentum</name>
    <dbReference type="NCBI Taxonomy" id="4460"/>
    <lineage>
        <taxon>Eukaryota</taxon>
        <taxon>Viridiplantae</taxon>
        <taxon>Streptophyta</taxon>
        <taxon>Embryophyta</taxon>
        <taxon>Tracheophyta</taxon>
        <taxon>Spermatophyta</taxon>
        <taxon>Magnoliopsida</taxon>
        <taxon>Liliopsida</taxon>
        <taxon>Araceae</taxon>
        <taxon>Aroideae</taxon>
        <taxon>Colocasieae</taxon>
        <taxon>Colocasia</taxon>
    </lineage>
</organism>
<keyword evidence="2" id="KW-1185">Reference proteome</keyword>
<evidence type="ECO:0000313" key="2">
    <source>
        <dbReference type="Proteomes" id="UP000652761"/>
    </source>
</evidence>
<dbReference type="AlphaFoldDB" id="A0A843XAF3"/>
<protein>
    <submittedName>
        <fullName evidence="1">Uncharacterized protein</fullName>
    </submittedName>
</protein>
<dbReference type="Proteomes" id="UP000652761">
    <property type="component" value="Unassembled WGS sequence"/>
</dbReference>
<gene>
    <name evidence="1" type="ORF">Taro_049222</name>
</gene>
<proteinExistence type="predicted"/>
<comment type="caution">
    <text evidence="1">The sequence shown here is derived from an EMBL/GenBank/DDBJ whole genome shotgun (WGS) entry which is preliminary data.</text>
</comment>
<sequence>MVSGSFPTEPVTREAHPSTLSVHFWKLNQRLSTDGNHLSTGLKLPEPKKLKKTSSCRQMDPICRQMDLTCRQPNLACRQGRILLG</sequence>
<reference evidence="1" key="1">
    <citation type="submission" date="2017-07" db="EMBL/GenBank/DDBJ databases">
        <title>Taro Niue Genome Assembly and Annotation.</title>
        <authorList>
            <person name="Atibalentja N."/>
            <person name="Keating K."/>
            <person name="Fields C.J."/>
        </authorList>
    </citation>
    <scope>NUCLEOTIDE SEQUENCE</scope>
    <source>
        <strain evidence="1">Niue_2</strain>
        <tissue evidence="1">Leaf</tissue>
    </source>
</reference>